<protein>
    <recommendedName>
        <fullName evidence="3">DUF4935 domain-containing protein</fullName>
    </recommendedName>
</protein>
<evidence type="ECO:0008006" key="3">
    <source>
        <dbReference type="Google" id="ProtNLM"/>
    </source>
</evidence>
<accession>A0A2L0EUC8</accession>
<proteinExistence type="predicted"/>
<dbReference type="AlphaFoldDB" id="A0A2L0EUC8"/>
<dbReference type="Proteomes" id="UP000238348">
    <property type="component" value="Chromosome"/>
</dbReference>
<gene>
    <name evidence="1" type="ORF">SOCE26_043190</name>
</gene>
<evidence type="ECO:0000313" key="2">
    <source>
        <dbReference type="Proteomes" id="UP000238348"/>
    </source>
</evidence>
<name>A0A2L0EUC8_SORCE</name>
<dbReference type="OrthoDB" id="581547at2"/>
<evidence type="ECO:0000313" key="1">
    <source>
        <dbReference type="EMBL" id="AUX42882.1"/>
    </source>
</evidence>
<dbReference type="EMBL" id="CP012673">
    <property type="protein sequence ID" value="AUX42882.1"/>
    <property type="molecule type" value="Genomic_DNA"/>
</dbReference>
<organism evidence="1 2">
    <name type="scientific">Sorangium cellulosum</name>
    <name type="common">Polyangium cellulosum</name>
    <dbReference type="NCBI Taxonomy" id="56"/>
    <lineage>
        <taxon>Bacteria</taxon>
        <taxon>Pseudomonadati</taxon>
        <taxon>Myxococcota</taxon>
        <taxon>Polyangia</taxon>
        <taxon>Polyangiales</taxon>
        <taxon>Polyangiaceae</taxon>
        <taxon>Sorangium</taxon>
    </lineage>
</organism>
<sequence>MKHVFVETNFLIDLLRPFPSRDAEQLFARNNGVDLRLYIPWCSQSEAWRTLKDRIIGEDLGFTTAMMKFAVRRWVADRTLFDKQEVDKVHRLADADRATALTSLEQRLHDAVAKMERIDPSPAVIARTLQVFKIKSLKPFDEMVLGAVLSKATELYAANERDLHFCELDGDLASKHPPLVAEYLSCGLTVHQDFRVP</sequence>
<reference evidence="1 2" key="1">
    <citation type="submission" date="2015-09" db="EMBL/GenBank/DDBJ databases">
        <title>Sorangium comparison.</title>
        <authorList>
            <person name="Zaburannyi N."/>
            <person name="Bunk B."/>
            <person name="Overmann J."/>
            <person name="Mueller R."/>
        </authorList>
    </citation>
    <scope>NUCLEOTIDE SEQUENCE [LARGE SCALE GENOMIC DNA]</scope>
    <source>
        <strain evidence="1 2">So ce26</strain>
    </source>
</reference>
<dbReference type="RefSeq" id="WP_104981634.1">
    <property type="nucleotide sequence ID" value="NZ_CP012673.1"/>
</dbReference>